<keyword evidence="6" id="KW-1185">Reference proteome</keyword>
<sequence length="266" mass="28159">MHLPANGLKADLAAGRVMTGLWLALANGYTAELLGHCNFDWLLIDGEHGPNDLRSILQQLQALKGSQSHVIVRPPVGDVALIKQLLDIGTTSLLIPMVESGEQAQKLVQAVRYPPNGIRGVGASIARASNFGLIGNYMQAADQEICLMLQIENRAGLAALDAIAATEGVDAVFIGPADLSADMGFPGQPFAPEVQAAIEDAIIRIRKHGKAAGVYMTDETYARRYIELGASFIAIGSDVTLLVEGGKRLKARYSGEAAAPQTPGSY</sequence>
<evidence type="ECO:0000313" key="5">
    <source>
        <dbReference type="EMBL" id="MDO6966241.1"/>
    </source>
</evidence>
<evidence type="ECO:0000259" key="4">
    <source>
        <dbReference type="Pfam" id="PF03328"/>
    </source>
</evidence>
<evidence type="ECO:0000256" key="2">
    <source>
        <dbReference type="ARBA" id="ARBA00022723"/>
    </source>
</evidence>
<reference evidence="5" key="1">
    <citation type="journal article" date="2015" name="Int. J. Syst. Evol. Microbiol.">
        <title>Rhizobium alvei sp. nov., isolated from a freshwater river.</title>
        <authorList>
            <person name="Sheu S.Y."/>
            <person name="Huang H.W."/>
            <person name="Young C.C."/>
            <person name="Chen W.M."/>
        </authorList>
    </citation>
    <scope>NUCLEOTIDE SEQUENCE</scope>
    <source>
        <strain evidence="5">TNR-22</strain>
    </source>
</reference>
<reference evidence="5" key="2">
    <citation type="submission" date="2023-07" db="EMBL/GenBank/DDBJ databases">
        <authorList>
            <person name="Shen H."/>
        </authorList>
    </citation>
    <scope>NUCLEOTIDE SEQUENCE</scope>
    <source>
        <strain evidence="5">TNR-22</strain>
    </source>
</reference>
<dbReference type="PANTHER" id="PTHR30502">
    <property type="entry name" value="2-KETO-3-DEOXY-L-RHAMNONATE ALDOLASE"/>
    <property type="match status" value="1"/>
</dbReference>
<comment type="caution">
    <text evidence="5">The sequence shown here is derived from an EMBL/GenBank/DDBJ whole genome shotgun (WGS) entry which is preliminary data.</text>
</comment>
<proteinExistence type="inferred from homology"/>
<dbReference type="SUPFAM" id="SSF51621">
    <property type="entry name" value="Phosphoenolpyruvate/pyruvate domain"/>
    <property type="match status" value="1"/>
</dbReference>
<dbReference type="EMBL" id="JAUOZU010000016">
    <property type="protein sequence ID" value="MDO6966241.1"/>
    <property type="molecule type" value="Genomic_DNA"/>
</dbReference>
<organism evidence="5 6">
    <name type="scientific">Rhizobium alvei</name>
    <dbReference type="NCBI Taxonomy" id="1132659"/>
    <lineage>
        <taxon>Bacteria</taxon>
        <taxon>Pseudomonadati</taxon>
        <taxon>Pseudomonadota</taxon>
        <taxon>Alphaproteobacteria</taxon>
        <taxon>Hyphomicrobiales</taxon>
        <taxon>Rhizobiaceae</taxon>
        <taxon>Rhizobium/Agrobacterium group</taxon>
        <taxon>Rhizobium</taxon>
    </lineage>
</organism>
<dbReference type="InterPro" id="IPR040442">
    <property type="entry name" value="Pyrv_kinase-like_dom_sf"/>
</dbReference>
<evidence type="ECO:0000313" key="6">
    <source>
        <dbReference type="Proteomes" id="UP001174932"/>
    </source>
</evidence>
<dbReference type="PANTHER" id="PTHR30502:SF0">
    <property type="entry name" value="PHOSPHOENOLPYRUVATE CARBOXYLASE FAMILY PROTEIN"/>
    <property type="match status" value="1"/>
</dbReference>
<gene>
    <name evidence="5" type="ORF">Q4481_20005</name>
</gene>
<accession>A0ABT8YR70</accession>
<name>A0ABT8YR70_9HYPH</name>
<feature type="domain" description="HpcH/HpaI aldolase/citrate lyase" evidence="4">
    <location>
        <begin position="19"/>
        <end position="243"/>
    </location>
</feature>
<evidence type="ECO:0000256" key="3">
    <source>
        <dbReference type="ARBA" id="ARBA00023239"/>
    </source>
</evidence>
<protein>
    <submittedName>
        <fullName evidence="5">HpcH/HpaI aldolase/citrate lyase family protein</fullName>
    </submittedName>
</protein>
<dbReference type="GO" id="GO:0016829">
    <property type="term" value="F:lyase activity"/>
    <property type="evidence" value="ECO:0007669"/>
    <property type="project" value="UniProtKB-KW"/>
</dbReference>
<dbReference type="InterPro" id="IPR015813">
    <property type="entry name" value="Pyrv/PenolPyrv_kinase-like_dom"/>
</dbReference>
<comment type="similarity">
    <text evidence="1">Belongs to the HpcH/HpaI aldolase family.</text>
</comment>
<dbReference type="Proteomes" id="UP001174932">
    <property type="component" value="Unassembled WGS sequence"/>
</dbReference>
<keyword evidence="2" id="KW-0479">Metal-binding</keyword>
<dbReference type="InterPro" id="IPR050251">
    <property type="entry name" value="HpcH-HpaI_aldolase"/>
</dbReference>
<dbReference type="InterPro" id="IPR005000">
    <property type="entry name" value="Aldolase/citrate-lyase_domain"/>
</dbReference>
<evidence type="ECO:0000256" key="1">
    <source>
        <dbReference type="ARBA" id="ARBA00005568"/>
    </source>
</evidence>
<dbReference type="Gene3D" id="3.20.20.60">
    <property type="entry name" value="Phosphoenolpyruvate-binding domains"/>
    <property type="match status" value="1"/>
</dbReference>
<keyword evidence="3 5" id="KW-0456">Lyase</keyword>
<dbReference type="RefSeq" id="WP_304378161.1">
    <property type="nucleotide sequence ID" value="NZ_JAUOZU010000016.1"/>
</dbReference>
<dbReference type="Pfam" id="PF03328">
    <property type="entry name" value="HpcH_HpaI"/>
    <property type="match status" value="1"/>
</dbReference>